<evidence type="ECO:0000256" key="3">
    <source>
        <dbReference type="RuleBase" id="RU362042"/>
    </source>
</evidence>
<dbReference type="NCBIfam" id="TIGR02227">
    <property type="entry name" value="sigpep_I_bact"/>
    <property type="match status" value="1"/>
</dbReference>
<reference evidence="5 6" key="1">
    <citation type="submission" date="2021-03" db="EMBL/GenBank/DDBJ databases">
        <title>Complete genome of Polaribacter_sp.SM13.</title>
        <authorList>
            <person name="Jeong S.W."/>
            <person name="Bae J.W."/>
        </authorList>
    </citation>
    <scope>NUCLEOTIDE SEQUENCE [LARGE SCALE GENOMIC DNA]</scope>
    <source>
        <strain evidence="5 6">SM13</strain>
    </source>
</reference>
<dbReference type="GO" id="GO:0009003">
    <property type="term" value="F:signal peptidase activity"/>
    <property type="evidence" value="ECO:0007669"/>
    <property type="project" value="UniProtKB-EC"/>
</dbReference>
<accession>A0A975CT37</accession>
<feature type="domain" description="Peptidase S26" evidence="4">
    <location>
        <begin position="16"/>
        <end position="53"/>
    </location>
</feature>
<organism evidence="5 6">
    <name type="scientific">Polaribacter cellanae</name>
    <dbReference type="NCBI Taxonomy" id="2818493"/>
    <lineage>
        <taxon>Bacteria</taxon>
        <taxon>Pseudomonadati</taxon>
        <taxon>Bacteroidota</taxon>
        <taxon>Flavobacteriia</taxon>
        <taxon>Flavobacteriales</taxon>
        <taxon>Flavobacteriaceae</taxon>
    </lineage>
</organism>
<dbReference type="Pfam" id="PF10502">
    <property type="entry name" value="Peptidase_S26"/>
    <property type="match status" value="1"/>
</dbReference>
<name>A0A975CT37_9FLAO</name>
<evidence type="ECO:0000256" key="2">
    <source>
        <dbReference type="ARBA" id="ARBA00019232"/>
    </source>
</evidence>
<dbReference type="GO" id="GO:0006465">
    <property type="term" value="P:signal peptide processing"/>
    <property type="evidence" value="ECO:0007669"/>
    <property type="project" value="InterPro"/>
</dbReference>
<dbReference type="KEGG" id="pcea:J3359_04415"/>
<dbReference type="EMBL" id="CP071869">
    <property type="protein sequence ID" value="QTE23532.1"/>
    <property type="molecule type" value="Genomic_DNA"/>
</dbReference>
<dbReference type="InterPro" id="IPR036286">
    <property type="entry name" value="LexA/Signal_pep-like_sf"/>
</dbReference>
<dbReference type="RefSeq" id="WP_208079539.1">
    <property type="nucleotide sequence ID" value="NZ_CP071869.1"/>
</dbReference>
<keyword evidence="3 5" id="KW-0378">Hydrolase</keyword>
<evidence type="ECO:0000256" key="1">
    <source>
        <dbReference type="ARBA" id="ARBA00009370"/>
    </source>
</evidence>
<dbReference type="GO" id="GO:0004252">
    <property type="term" value="F:serine-type endopeptidase activity"/>
    <property type="evidence" value="ECO:0007669"/>
    <property type="project" value="InterPro"/>
</dbReference>
<dbReference type="Gene3D" id="2.10.109.10">
    <property type="entry name" value="Umud Fragment, subunit A"/>
    <property type="match status" value="1"/>
</dbReference>
<dbReference type="SUPFAM" id="SSF51306">
    <property type="entry name" value="LexA/Signal peptidase"/>
    <property type="match status" value="1"/>
</dbReference>
<dbReference type="GO" id="GO:0016020">
    <property type="term" value="C:membrane"/>
    <property type="evidence" value="ECO:0007669"/>
    <property type="project" value="UniProtKB-SubCell"/>
</dbReference>
<gene>
    <name evidence="5" type="primary">lepB</name>
    <name evidence="5" type="ORF">J3359_04415</name>
</gene>
<dbReference type="AlphaFoldDB" id="A0A975CT37"/>
<keyword evidence="3" id="KW-0645">Protease</keyword>
<comment type="subcellular location">
    <subcellularLocation>
        <location evidence="3">Membrane</location>
        <topology evidence="3">Single-pass type II membrane protein</topology>
    </subcellularLocation>
</comment>
<evidence type="ECO:0000259" key="4">
    <source>
        <dbReference type="Pfam" id="PF10502"/>
    </source>
</evidence>
<dbReference type="EC" id="3.4.21.89" evidence="3"/>
<dbReference type="PANTHER" id="PTHR43390">
    <property type="entry name" value="SIGNAL PEPTIDASE I"/>
    <property type="match status" value="1"/>
</dbReference>
<dbReference type="InterPro" id="IPR019533">
    <property type="entry name" value="Peptidase_S26"/>
</dbReference>
<evidence type="ECO:0000313" key="6">
    <source>
        <dbReference type="Proteomes" id="UP000663920"/>
    </source>
</evidence>
<comment type="similarity">
    <text evidence="1 3">Belongs to the peptidase S26 family.</text>
</comment>
<dbReference type="Proteomes" id="UP000663920">
    <property type="component" value="Chromosome"/>
</dbReference>
<protein>
    <recommendedName>
        <fullName evidence="2 3">Signal peptidase I</fullName>
        <ecNumber evidence="3">3.4.21.89</ecNumber>
    </recommendedName>
</protein>
<evidence type="ECO:0000313" key="5">
    <source>
        <dbReference type="EMBL" id="QTE23532.1"/>
    </source>
</evidence>
<dbReference type="InterPro" id="IPR000223">
    <property type="entry name" value="Pept_S26A_signal_pept_1"/>
</dbReference>
<dbReference type="PANTHER" id="PTHR43390:SF1">
    <property type="entry name" value="CHLOROPLAST PROCESSING PEPTIDASE"/>
    <property type="match status" value="1"/>
</dbReference>
<sequence length="71" mass="8653">MVFFYIDNKKVTTYTFKQNYYFMMGDNRNGTLDSRAWGFVPEENIIGKVQYVLYSNYQDKFQWNRVLKNVN</sequence>
<proteinExistence type="inferred from homology"/>
<dbReference type="CDD" id="cd06530">
    <property type="entry name" value="S26_SPase_I"/>
    <property type="match status" value="1"/>
</dbReference>
<keyword evidence="6" id="KW-1185">Reference proteome</keyword>
<comment type="catalytic activity">
    <reaction evidence="3">
        <text>Cleavage of hydrophobic, N-terminal signal or leader sequences from secreted and periplasmic proteins.</text>
        <dbReference type="EC" id="3.4.21.89"/>
    </reaction>
</comment>